<evidence type="ECO:0000259" key="2">
    <source>
        <dbReference type="Pfam" id="PF13843"/>
    </source>
</evidence>
<sequence>VPELAPSDSSCEDDEIEAGPSMSKRQRRSTPSKKSFTRKRNALLLDQGGDSEPEEEEVSSAWTTNEPLNTVQSPKTWDCQTSPKAPARAVDAFALYFDDEMIEFIVEQTNLFGAKKYPRKWQILTKEELRAYFGALLLMSVCPRHHLYQYWSRDPLFHCEEISKLMS</sequence>
<feature type="domain" description="PiggyBac transposable element-derived protein" evidence="2">
    <location>
        <begin position="89"/>
        <end position="167"/>
    </location>
</feature>
<feature type="non-terminal residue" evidence="3">
    <location>
        <position position="167"/>
    </location>
</feature>
<organism evidence="3">
    <name type="scientific">Amblyomma sculptum</name>
    <name type="common">Tick</name>
    <dbReference type="NCBI Taxonomy" id="1581419"/>
    <lineage>
        <taxon>Eukaryota</taxon>
        <taxon>Metazoa</taxon>
        <taxon>Ecdysozoa</taxon>
        <taxon>Arthropoda</taxon>
        <taxon>Chelicerata</taxon>
        <taxon>Arachnida</taxon>
        <taxon>Acari</taxon>
        <taxon>Parasitiformes</taxon>
        <taxon>Ixodida</taxon>
        <taxon>Ixodoidea</taxon>
        <taxon>Ixodidae</taxon>
        <taxon>Amblyomminae</taxon>
        <taxon>Amblyomma</taxon>
    </lineage>
</organism>
<feature type="non-terminal residue" evidence="3">
    <location>
        <position position="1"/>
    </location>
</feature>
<dbReference type="Pfam" id="PF13843">
    <property type="entry name" value="DDE_Tnp_1_7"/>
    <property type="match status" value="1"/>
</dbReference>
<dbReference type="EMBL" id="GFAA01002611">
    <property type="protein sequence ID" value="JAU00824.1"/>
    <property type="molecule type" value="mRNA"/>
</dbReference>
<reference evidence="3" key="1">
    <citation type="submission" date="2016-09" db="EMBL/GenBank/DDBJ databases">
        <authorList>
            <person name="Capua I."/>
            <person name="De Benedictis P."/>
            <person name="Joannis T."/>
            <person name="Lombin L.H."/>
            <person name="Cattoli G."/>
        </authorList>
    </citation>
    <scope>NUCLEOTIDE SEQUENCE</scope>
</reference>
<reference evidence="3" key="2">
    <citation type="journal article" date="2017" name="Front. Cell. Infect. Microbiol.">
        <title>Analysis of the Salivary Gland Transcriptome of Unfed and Partially Fed Amblyomma sculptum Ticks and Descriptive Proteome of the Saliva.</title>
        <authorList>
            <person name="Esteves E."/>
            <person name="Maruyama S.R."/>
            <person name="Kawahara R."/>
            <person name="Fujita A."/>
            <person name="Martins L.A."/>
            <person name="Righi A.A."/>
            <person name="Costa F.B."/>
            <person name="Palmisano G."/>
            <person name="Labruna M.B."/>
            <person name="Sa-Nunes A."/>
            <person name="Ribeiro J.M.C."/>
            <person name="Fogaca A.C."/>
        </authorList>
    </citation>
    <scope>NUCLEOTIDE SEQUENCE</scope>
</reference>
<dbReference type="InterPro" id="IPR029526">
    <property type="entry name" value="PGBD"/>
</dbReference>
<dbReference type="PANTHER" id="PTHR46599">
    <property type="entry name" value="PIGGYBAC TRANSPOSABLE ELEMENT-DERIVED PROTEIN 4"/>
    <property type="match status" value="1"/>
</dbReference>
<evidence type="ECO:0000313" key="3">
    <source>
        <dbReference type="EMBL" id="JAU00824.1"/>
    </source>
</evidence>
<feature type="region of interest" description="Disordered" evidence="1">
    <location>
        <begin position="1"/>
        <end position="81"/>
    </location>
</feature>
<evidence type="ECO:0000256" key="1">
    <source>
        <dbReference type="SAM" id="MobiDB-lite"/>
    </source>
</evidence>
<proteinExistence type="evidence at transcript level"/>
<accession>A0A1E1XNN0</accession>
<feature type="compositionally biased region" description="Basic residues" evidence="1">
    <location>
        <begin position="24"/>
        <end position="41"/>
    </location>
</feature>
<dbReference type="AlphaFoldDB" id="A0A1E1XNN0"/>
<feature type="compositionally biased region" description="Acidic residues" evidence="1">
    <location>
        <begin position="49"/>
        <end position="58"/>
    </location>
</feature>
<name>A0A1E1XNN0_AMBSC</name>
<dbReference type="PANTHER" id="PTHR46599:SF3">
    <property type="entry name" value="PIGGYBAC TRANSPOSABLE ELEMENT-DERIVED PROTEIN 4"/>
    <property type="match status" value="1"/>
</dbReference>
<feature type="compositionally biased region" description="Polar residues" evidence="1">
    <location>
        <begin position="60"/>
        <end position="81"/>
    </location>
</feature>
<protein>
    <submittedName>
        <fullName evidence="3">Putative transposase is4</fullName>
    </submittedName>
</protein>